<dbReference type="SUPFAM" id="SSF69318">
    <property type="entry name" value="Integrin alpha N-terminal domain"/>
    <property type="match status" value="1"/>
</dbReference>
<feature type="domain" description="Rhamnogalacturonan I lyase beta-sheet" evidence="2">
    <location>
        <begin position="46"/>
        <end position="136"/>
    </location>
</feature>
<feature type="signal peptide" evidence="1">
    <location>
        <begin position="1"/>
        <end position="24"/>
    </location>
</feature>
<dbReference type="PANTHER" id="PTHR43118">
    <property type="entry name" value="RHAMNOGALACTURONAN LYASE (EUROFUNG)"/>
    <property type="match status" value="1"/>
</dbReference>
<dbReference type="InterPro" id="IPR034641">
    <property type="entry name" value="RGL11"/>
</dbReference>
<evidence type="ECO:0000259" key="2">
    <source>
        <dbReference type="Pfam" id="PF18370"/>
    </source>
</evidence>
<evidence type="ECO:0000256" key="1">
    <source>
        <dbReference type="SAM" id="SignalP"/>
    </source>
</evidence>
<dbReference type="Gene3D" id="2.60.40.10">
    <property type="entry name" value="Immunoglobulins"/>
    <property type="match status" value="1"/>
</dbReference>
<reference evidence="4 5" key="1">
    <citation type="submission" date="2016-10" db="EMBL/GenBank/DDBJ databases">
        <authorList>
            <person name="de Groot N.N."/>
        </authorList>
    </citation>
    <scope>NUCLEOTIDE SEQUENCE [LARGE SCALE GENOMIC DNA]</scope>
    <source>
        <strain evidence="4 5">DSM 43794</strain>
    </source>
</reference>
<sequence>MRPPSIVRNALVTTTAALLSVALAAVPAVAEGAGRGRPGGHGPKVQLEHLDRGLVAVPTDQGVFLSWRLLGDEVTGAGPHGMTGTDFRVYRDGKPIATVTDSTNYLDAQGTGASEYRVAPIVKGREGKRSAPVTPWSETFYDLPLRKPADGVTPAGESYTYSANDMSVGDVDGDGQYEFVVKWDPSNSKDVSQVGYTGPTYIDTYELDGTLRWRLDLGVNIRSGAHYTQFLVYDFDGDGRSEMMLKTAPGTKVIRYGADGGVVSERYITMPRADVEAGYSHTDDYRMSAQDYFDHLVEMFMGWHEHPEVVAGRWPATLEEAFGIEPAHEYPLSKEAATELANHFVDVYAPSRSERNQLRAFEGFILTGPEYLSVFDGATGEELQTIHYKPGRGDDGLMWGDYAMSRIEPGNRVDRFLSAVAYLDGKRPSAIFARGYYTRSTIVAYRWNGRRLQEQWFVDSGHVPMDNPFNASPHGVDGTDPKYGTITTQGFHSLSAADVDGDGKQEIVYGAATIDHDGDLLYSSFAEGPPESSVPGQNVRLGHGDAMHVGDFDPDRPGLEIWTVHEGGAWAPYGWAMRDAATGEVIFGGYSGRDTGRGMVGDIDPDLRGLEAWSSMPPDQAIDAGLWSARGDYLGRNTPGTNMSIRWAADMTTQIVNGTATEVLQTPTIDDWKRGTLLTAEGTLTNNWTKGNPGLVADVFGDWREELLVRTTDSTAIRIYLSTEVTDRKLYTLMHDPQYRVEIARQQTAYNQPAYPSFYLASDIDWSKVPVPNIHTPKAGPGPR</sequence>
<proteinExistence type="predicted"/>
<dbReference type="InterPro" id="IPR049366">
    <property type="entry name" value="RGL11_C"/>
</dbReference>
<feature type="domain" description="Rhamnogalacturonan lyase family 11 C-terminal" evidence="3">
    <location>
        <begin position="141"/>
        <end position="252"/>
    </location>
</feature>
<gene>
    <name evidence="4" type="ORF">SAMN04489764_0353</name>
</gene>
<dbReference type="PANTHER" id="PTHR43118:SF1">
    <property type="entry name" value="RHAMNOGALACTURONAN LYASE (EUROFUNG)"/>
    <property type="match status" value="1"/>
</dbReference>
<dbReference type="InterPro" id="IPR028994">
    <property type="entry name" value="Integrin_alpha_N"/>
</dbReference>
<dbReference type="CDD" id="cd10318">
    <property type="entry name" value="RGL11"/>
    <property type="match status" value="1"/>
</dbReference>
<evidence type="ECO:0000313" key="5">
    <source>
        <dbReference type="Proteomes" id="UP000217103"/>
    </source>
</evidence>
<evidence type="ECO:0000313" key="4">
    <source>
        <dbReference type="EMBL" id="SDQ35401.1"/>
    </source>
</evidence>
<name>A0A1H1A7B7_9ACTN</name>
<dbReference type="RefSeq" id="WP_093257226.1">
    <property type="nucleotide sequence ID" value="NZ_FNKK01000002.1"/>
</dbReference>
<organism evidence="4 5">
    <name type="scientific">Thermostaphylospora chromogena</name>
    <dbReference type="NCBI Taxonomy" id="35622"/>
    <lineage>
        <taxon>Bacteria</taxon>
        <taxon>Bacillati</taxon>
        <taxon>Actinomycetota</taxon>
        <taxon>Actinomycetes</taxon>
        <taxon>Streptosporangiales</taxon>
        <taxon>Thermomonosporaceae</taxon>
        <taxon>Thermostaphylospora</taxon>
    </lineage>
</organism>
<dbReference type="EMBL" id="FNKK01000002">
    <property type="protein sequence ID" value="SDQ35401.1"/>
    <property type="molecule type" value="Genomic_DNA"/>
</dbReference>
<dbReference type="Proteomes" id="UP000217103">
    <property type="component" value="Unassembled WGS sequence"/>
</dbReference>
<keyword evidence="5" id="KW-1185">Reference proteome</keyword>
<evidence type="ECO:0000259" key="3">
    <source>
        <dbReference type="Pfam" id="PF21348"/>
    </source>
</evidence>
<feature type="domain" description="Rhamnogalacturonan lyase family 11 C-terminal" evidence="3">
    <location>
        <begin position="357"/>
        <end position="768"/>
    </location>
</feature>
<dbReference type="Pfam" id="PF21348">
    <property type="entry name" value="RGL11_C"/>
    <property type="match status" value="2"/>
</dbReference>
<dbReference type="Pfam" id="PF18370">
    <property type="entry name" value="RGI_lyase"/>
    <property type="match status" value="1"/>
</dbReference>
<dbReference type="STRING" id="35622.SAMN04489764_0353"/>
<keyword evidence="1" id="KW-0732">Signal</keyword>
<dbReference type="OrthoDB" id="9802318at2"/>
<protein>
    <submittedName>
        <fullName evidence="4">Uncharacterized protein</fullName>
    </submittedName>
</protein>
<dbReference type="AlphaFoldDB" id="A0A1H1A7B7"/>
<feature type="chain" id="PRO_5038391542" evidence="1">
    <location>
        <begin position="25"/>
        <end position="784"/>
    </location>
</feature>
<dbReference type="InterPro" id="IPR013783">
    <property type="entry name" value="Ig-like_fold"/>
</dbReference>
<dbReference type="InterPro" id="IPR041624">
    <property type="entry name" value="RGI_lyase"/>
</dbReference>
<accession>A0A1H1A7B7</accession>
<dbReference type="GO" id="GO:0005975">
    <property type="term" value="P:carbohydrate metabolic process"/>
    <property type="evidence" value="ECO:0007669"/>
    <property type="project" value="UniProtKB-ARBA"/>
</dbReference>